<gene>
    <name evidence="1" type="ORF">Sradi_2981300</name>
</gene>
<organism evidence="1">
    <name type="scientific">Sesamum radiatum</name>
    <name type="common">Black benniseed</name>
    <dbReference type="NCBI Taxonomy" id="300843"/>
    <lineage>
        <taxon>Eukaryota</taxon>
        <taxon>Viridiplantae</taxon>
        <taxon>Streptophyta</taxon>
        <taxon>Embryophyta</taxon>
        <taxon>Tracheophyta</taxon>
        <taxon>Spermatophyta</taxon>
        <taxon>Magnoliopsida</taxon>
        <taxon>eudicotyledons</taxon>
        <taxon>Gunneridae</taxon>
        <taxon>Pentapetalae</taxon>
        <taxon>asterids</taxon>
        <taxon>lamiids</taxon>
        <taxon>Lamiales</taxon>
        <taxon>Pedaliaceae</taxon>
        <taxon>Sesamum</taxon>
    </lineage>
</organism>
<sequence>MGGMGLRKMSDSKQVVLVKQFWRMIINPNSLISSIWKQKYLPTFNLHEVRAVTGCSFTWRSILASQELIDAGEIGSAQHVKIWTDRWIPRSISFRVIIDPNSLSLQAMVNKLIDGNGSWNVEVIWEIFRREDVDAILVIPLDVGDQDLLRWHFKKHDRHSIRSGYKILRLAWLLGLRLHFQARRHSRQLARILSGRLQSLPRFACSFGGCA</sequence>
<reference evidence="1" key="1">
    <citation type="submission" date="2020-06" db="EMBL/GenBank/DDBJ databases">
        <authorList>
            <person name="Li T."/>
            <person name="Hu X."/>
            <person name="Zhang T."/>
            <person name="Song X."/>
            <person name="Zhang H."/>
            <person name="Dai N."/>
            <person name="Sheng W."/>
            <person name="Hou X."/>
            <person name="Wei L."/>
        </authorList>
    </citation>
    <scope>NUCLEOTIDE SEQUENCE</scope>
    <source>
        <strain evidence="1">G02</strain>
        <tissue evidence="1">Leaf</tissue>
    </source>
</reference>
<evidence type="ECO:0000313" key="1">
    <source>
        <dbReference type="EMBL" id="KAL0385870.1"/>
    </source>
</evidence>
<protein>
    <submittedName>
        <fullName evidence="1">Uncharacterized protein</fullName>
    </submittedName>
</protein>
<dbReference type="AlphaFoldDB" id="A0AAW2S045"/>
<comment type="caution">
    <text evidence="1">The sequence shown here is derived from an EMBL/GenBank/DDBJ whole genome shotgun (WGS) entry which is preliminary data.</text>
</comment>
<dbReference type="EMBL" id="JACGWJ010000012">
    <property type="protein sequence ID" value="KAL0385870.1"/>
    <property type="molecule type" value="Genomic_DNA"/>
</dbReference>
<proteinExistence type="predicted"/>
<name>A0AAW2S045_SESRA</name>
<accession>A0AAW2S045</accession>
<reference evidence="1" key="2">
    <citation type="journal article" date="2024" name="Plant">
        <title>Genomic evolution and insights into agronomic trait innovations of Sesamum species.</title>
        <authorList>
            <person name="Miao H."/>
            <person name="Wang L."/>
            <person name="Qu L."/>
            <person name="Liu H."/>
            <person name="Sun Y."/>
            <person name="Le M."/>
            <person name="Wang Q."/>
            <person name="Wei S."/>
            <person name="Zheng Y."/>
            <person name="Lin W."/>
            <person name="Duan Y."/>
            <person name="Cao H."/>
            <person name="Xiong S."/>
            <person name="Wang X."/>
            <person name="Wei L."/>
            <person name="Li C."/>
            <person name="Ma Q."/>
            <person name="Ju M."/>
            <person name="Zhao R."/>
            <person name="Li G."/>
            <person name="Mu C."/>
            <person name="Tian Q."/>
            <person name="Mei H."/>
            <person name="Zhang T."/>
            <person name="Gao T."/>
            <person name="Zhang H."/>
        </authorList>
    </citation>
    <scope>NUCLEOTIDE SEQUENCE</scope>
    <source>
        <strain evidence="1">G02</strain>
    </source>
</reference>